<organism evidence="2 3">
    <name type="scientific">candidate division CSSED10-310 bacterium</name>
    <dbReference type="NCBI Taxonomy" id="2855610"/>
    <lineage>
        <taxon>Bacteria</taxon>
        <taxon>Bacteria division CSSED10-310</taxon>
    </lineage>
</organism>
<dbReference type="GO" id="GO:0016787">
    <property type="term" value="F:hydrolase activity"/>
    <property type="evidence" value="ECO:0007669"/>
    <property type="project" value="UniProtKB-KW"/>
</dbReference>
<evidence type="ECO:0000313" key="2">
    <source>
        <dbReference type="EMBL" id="MFC1848850.1"/>
    </source>
</evidence>
<name>A0ABV6YRN7_UNCC1</name>
<gene>
    <name evidence="2" type="ORF">ACFL27_01465</name>
</gene>
<evidence type="ECO:0000259" key="1">
    <source>
        <dbReference type="Pfam" id="PF12146"/>
    </source>
</evidence>
<keyword evidence="3" id="KW-1185">Reference proteome</keyword>
<protein>
    <submittedName>
        <fullName evidence="2">Alpha/beta hydrolase</fullName>
    </submittedName>
</protein>
<proteinExistence type="predicted"/>
<dbReference type="EMBL" id="JBHPBY010000009">
    <property type="protein sequence ID" value="MFC1848850.1"/>
    <property type="molecule type" value="Genomic_DNA"/>
</dbReference>
<dbReference type="PANTHER" id="PTHR11614">
    <property type="entry name" value="PHOSPHOLIPASE-RELATED"/>
    <property type="match status" value="1"/>
</dbReference>
<dbReference type="SUPFAM" id="SSF53474">
    <property type="entry name" value="alpha/beta-Hydrolases"/>
    <property type="match status" value="1"/>
</dbReference>
<keyword evidence="2" id="KW-0378">Hydrolase</keyword>
<dbReference type="Gene3D" id="3.40.50.1820">
    <property type="entry name" value="alpha/beta hydrolase"/>
    <property type="match status" value="1"/>
</dbReference>
<sequence length="282" mass="31434">MNEKTGSFTSRDNLELFYRHFEAEPELGRVVIAHGVGEHSGRYGNVVQSLVPKGLSIFALDHRGHGKSQGKKGHVNAFEEYLNDLQAFVLLAREGLAAENKLFLLGHSMGGLIALNFTLGYQDLLDGVIVSSPGLGMKVQVPAVKSFLGKMMSSIWPGLTLGNELDVTKISHDAEVISKYENDPLVHDRVSARWFTEFLSAMENANRLVEQIKIPILMQIAGDDHLVDAESSQKFFEKLTAPDKTLHVYDNLYHEIYNETDAERKKVLADLEKWLEAQLGAK</sequence>
<dbReference type="InterPro" id="IPR029058">
    <property type="entry name" value="AB_hydrolase_fold"/>
</dbReference>
<dbReference type="Pfam" id="PF12146">
    <property type="entry name" value="Hydrolase_4"/>
    <property type="match status" value="1"/>
</dbReference>
<evidence type="ECO:0000313" key="3">
    <source>
        <dbReference type="Proteomes" id="UP001594351"/>
    </source>
</evidence>
<reference evidence="2 3" key="1">
    <citation type="submission" date="2024-09" db="EMBL/GenBank/DDBJ databases">
        <title>Laminarin stimulates single cell rates of sulfate reduction while oxygen inhibits transcriptomic activity in coastal marine sediment.</title>
        <authorList>
            <person name="Lindsay M."/>
            <person name="Orcutt B."/>
            <person name="Emerson D."/>
            <person name="Stepanauskas R."/>
            <person name="D'Angelo T."/>
        </authorList>
    </citation>
    <scope>NUCLEOTIDE SEQUENCE [LARGE SCALE GENOMIC DNA]</scope>
    <source>
        <strain evidence="2">SAG AM-311-K15</strain>
    </source>
</reference>
<accession>A0ABV6YRN7</accession>
<feature type="domain" description="Serine aminopeptidase S33" evidence="1">
    <location>
        <begin position="28"/>
        <end position="261"/>
    </location>
</feature>
<dbReference type="InterPro" id="IPR022742">
    <property type="entry name" value="Hydrolase_4"/>
</dbReference>
<comment type="caution">
    <text evidence="2">The sequence shown here is derived from an EMBL/GenBank/DDBJ whole genome shotgun (WGS) entry which is preliminary data.</text>
</comment>
<dbReference type="InterPro" id="IPR051044">
    <property type="entry name" value="MAG_DAG_Lipase"/>
</dbReference>
<dbReference type="Proteomes" id="UP001594351">
    <property type="component" value="Unassembled WGS sequence"/>
</dbReference>